<dbReference type="PRINTS" id="PR01438">
    <property type="entry name" value="UNVRSLSTRESS"/>
</dbReference>
<dbReference type="CDD" id="cd00293">
    <property type="entry name" value="USP-like"/>
    <property type="match status" value="1"/>
</dbReference>
<comment type="similarity">
    <text evidence="1">Belongs to the universal stress protein A family.</text>
</comment>
<dbReference type="EMBL" id="PKUN01000014">
    <property type="protein sequence ID" value="PLX61511.1"/>
    <property type="molecule type" value="Genomic_DNA"/>
</dbReference>
<evidence type="ECO:0000313" key="4">
    <source>
        <dbReference type="Proteomes" id="UP000235015"/>
    </source>
</evidence>
<comment type="caution">
    <text evidence="3">The sequence shown here is derived from an EMBL/GenBank/DDBJ whole genome shotgun (WGS) entry which is preliminary data.</text>
</comment>
<evidence type="ECO:0000313" key="3">
    <source>
        <dbReference type="EMBL" id="PLX61511.1"/>
    </source>
</evidence>
<dbReference type="AlphaFoldDB" id="A0A2N6CW76"/>
<dbReference type="RefSeq" id="WP_029131965.1">
    <property type="nucleotide sequence ID" value="NZ_PKUN01000014.1"/>
</dbReference>
<reference evidence="3 4" key="1">
    <citation type="submission" date="2017-11" db="EMBL/GenBank/DDBJ databases">
        <title>Genome-resolved metagenomics identifies genetic mobility, metabolic interactions, and unexpected diversity in perchlorate-reducing communities.</title>
        <authorList>
            <person name="Barnum T.P."/>
            <person name="Figueroa I.A."/>
            <person name="Carlstrom C.I."/>
            <person name="Lucas L.N."/>
            <person name="Engelbrektson A.L."/>
            <person name="Coates J.D."/>
        </authorList>
    </citation>
    <scope>NUCLEOTIDE SEQUENCE [LARGE SCALE GENOMIC DNA]</scope>
    <source>
        <strain evidence="3">BM301</strain>
    </source>
</reference>
<gene>
    <name evidence="3" type="ORF">C0630_10085</name>
</gene>
<protein>
    <submittedName>
        <fullName evidence="3">Universal stress protein</fullName>
    </submittedName>
</protein>
<sequence>MLPEVNTILYASDMGQNMRPAFRFAVSLAIKYHSKIVMIHALEPMGSTSRAMMENYLDADQRRRLQQEGYEYVRQDMKKRLADFFEDERAAIAGESGSPEVEVVVVTGQPAQVIVEEAQKRDAGLIVMGVHTDHSFGHKLMGSTTRKVIHNSSIPVMVVPVSPGG</sequence>
<evidence type="ECO:0000256" key="1">
    <source>
        <dbReference type="ARBA" id="ARBA00008791"/>
    </source>
</evidence>
<dbReference type="InterPro" id="IPR006015">
    <property type="entry name" value="Universal_stress_UspA"/>
</dbReference>
<accession>A0A2N6CW76</accession>
<dbReference type="SUPFAM" id="SSF52402">
    <property type="entry name" value="Adenine nucleotide alpha hydrolases-like"/>
    <property type="match status" value="1"/>
</dbReference>
<proteinExistence type="inferred from homology"/>
<evidence type="ECO:0000259" key="2">
    <source>
        <dbReference type="Pfam" id="PF00582"/>
    </source>
</evidence>
<dbReference type="Proteomes" id="UP000235015">
    <property type="component" value="Unassembled WGS sequence"/>
</dbReference>
<dbReference type="Gene3D" id="3.40.50.620">
    <property type="entry name" value="HUPs"/>
    <property type="match status" value="1"/>
</dbReference>
<dbReference type="PANTHER" id="PTHR46268">
    <property type="entry name" value="STRESS RESPONSE PROTEIN NHAX"/>
    <property type="match status" value="1"/>
</dbReference>
<dbReference type="Pfam" id="PF00582">
    <property type="entry name" value="Usp"/>
    <property type="match status" value="1"/>
</dbReference>
<dbReference type="PANTHER" id="PTHR46268:SF6">
    <property type="entry name" value="UNIVERSAL STRESS PROTEIN UP12"/>
    <property type="match status" value="1"/>
</dbReference>
<feature type="domain" description="UspA" evidence="2">
    <location>
        <begin position="6"/>
        <end position="160"/>
    </location>
</feature>
<dbReference type="InterPro" id="IPR006016">
    <property type="entry name" value="UspA"/>
</dbReference>
<dbReference type="InterPro" id="IPR014729">
    <property type="entry name" value="Rossmann-like_a/b/a_fold"/>
</dbReference>
<organism evidence="3 4">
    <name type="scientific">Sedimenticola selenatireducens</name>
    <dbReference type="NCBI Taxonomy" id="191960"/>
    <lineage>
        <taxon>Bacteria</taxon>
        <taxon>Pseudomonadati</taxon>
        <taxon>Pseudomonadota</taxon>
        <taxon>Gammaproteobacteria</taxon>
        <taxon>Chromatiales</taxon>
        <taxon>Sedimenticolaceae</taxon>
        <taxon>Sedimenticola</taxon>
    </lineage>
</organism>
<name>A0A2N6CW76_9GAMM</name>